<dbReference type="AlphaFoldDB" id="A0A0N4YUF6"/>
<protein>
    <submittedName>
        <fullName evidence="5">C-type lectin domain-containing protein</fullName>
    </submittedName>
</protein>
<organism evidence="5">
    <name type="scientific">Nippostrongylus brasiliensis</name>
    <name type="common">Rat hookworm</name>
    <dbReference type="NCBI Taxonomy" id="27835"/>
    <lineage>
        <taxon>Eukaryota</taxon>
        <taxon>Metazoa</taxon>
        <taxon>Ecdysozoa</taxon>
        <taxon>Nematoda</taxon>
        <taxon>Chromadorea</taxon>
        <taxon>Rhabditida</taxon>
        <taxon>Rhabditina</taxon>
        <taxon>Rhabditomorpha</taxon>
        <taxon>Strongyloidea</taxon>
        <taxon>Heligmosomidae</taxon>
        <taxon>Nippostrongylus</taxon>
    </lineage>
</organism>
<reference evidence="3 4" key="2">
    <citation type="submission" date="2018-11" db="EMBL/GenBank/DDBJ databases">
        <authorList>
            <consortium name="Pathogen Informatics"/>
        </authorList>
    </citation>
    <scope>NUCLEOTIDE SEQUENCE [LARGE SCALE GENOMIC DNA]</scope>
</reference>
<name>A0A0N4YUF6_NIPBR</name>
<dbReference type="InterPro" id="IPR016187">
    <property type="entry name" value="CTDL_fold"/>
</dbReference>
<dbReference type="OrthoDB" id="441660at2759"/>
<dbReference type="InterPro" id="IPR016186">
    <property type="entry name" value="C-type_lectin-like/link_sf"/>
</dbReference>
<feature type="chain" id="PRO_5043126151" evidence="2">
    <location>
        <begin position="17"/>
        <end position="133"/>
    </location>
</feature>
<sequence length="133" mass="15656">MLIIYWLAVVFHLSLAGQVVVRDEVETTTTTTTTTTTRQSSPEPMPPMDPATRFYYQFLRGPQYWELYMVLNNRKTWYEARKHCQHNELDLVYMNTVFSSGILTVFRTLTKKQDLPQNEVLWHGLPKGWNTPK</sequence>
<gene>
    <name evidence="3" type="ORF">NBR_LOCUS20879</name>
</gene>
<evidence type="ECO:0000313" key="5">
    <source>
        <dbReference type="WBParaSite" id="NBR_0002087801-mRNA-1"/>
    </source>
</evidence>
<reference evidence="5" key="1">
    <citation type="submission" date="2017-02" db="UniProtKB">
        <authorList>
            <consortium name="WormBaseParasite"/>
        </authorList>
    </citation>
    <scope>IDENTIFICATION</scope>
</reference>
<dbReference type="WBParaSite" id="NBR_0002087801-mRNA-1">
    <property type="protein sequence ID" value="NBR_0002087801-mRNA-1"/>
    <property type="gene ID" value="NBR_0002087801"/>
</dbReference>
<dbReference type="Gene3D" id="3.10.100.10">
    <property type="entry name" value="Mannose-Binding Protein A, subunit A"/>
    <property type="match status" value="1"/>
</dbReference>
<evidence type="ECO:0000256" key="1">
    <source>
        <dbReference type="SAM" id="MobiDB-lite"/>
    </source>
</evidence>
<feature type="compositionally biased region" description="Low complexity" evidence="1">
    <location>
        <begin position="27"/>
        <end position="37"/>
    </location>
</feature>
<dbReference type="SUPFAM" id="SSF56436">
    <property type="entry name" value="C-type lectin-like"/>
    <property type="match status" value="1"/>
</dbReference>
<feature type="region of interest" description="Disordered" evidence="1">
    <location>
        <begin position="26"/>
        <end position="46"/>
    </location>
</feature>
<keyword evidence="2" id="KW-0732">Signal</keyword>
<feature type="signal peptide" evidence="2">
    <location>
        <begin position="1"/>
        <end position="16"/>
    </location>
</feature>
<accession>A0A0N4YUF6</accession>
<evidence type="ECO:0000313" key="3">
    <source>
        <dbReference type="EMBL" id="VDL84617.1"/>
    </source>
</evidence>
<dbReference type="EMBL" id="UYSL01025624">
    <property type="protein sequence ID" value="VDL84617.1"/>
    <property type="molecule type" value="Genomic_DNA"/>
</dbReference>
<proteinExistence type="predicted"/>
<dbReference type="Proteomes" id="UP000271162">
    <property type="component" value="Unassembled WGS sequence"/>
</dbReference>
<evidence type="ECO:0000256" key="2">
    <source>
        <dbReference type="SAM" id="SignalP"/>
    </source>
</evidence>
<evidence type="ECO:0000313" key="4">
    <source>
        <dbReference type="Proteomes" id="UP000271162"/>
    </source>
</evidence>
<keyword evidence="4" id="KW-1185">Reference proteome</keyword>